<dbReference type="SUPFAM" id="SSF53474">
    <property type="entry name" value="alpha/beta-Hydrolases"/>
    <property type="match status" value="1"/>
</dbReference>
<dbReference type="Pfam" id="PF12146">
    <property type="entry name" value="Hydrolase_4"/>
    <property type="match status" value="1"/>
</dbReference>
<sequence length="296" mass="32190">MVARAAFVNGEQGALFQILHEPATQPVRGAVLYVHPFAEELNKSRRMVALQARRLAELGYAVLMPDLHGCGDSSGDFSDARWETWLSDLGQCLEQLQATYQAPLILWGLRAGCLLISDLLQTREEMPAATLFWQPVTNGELHLTQFLRLRMAAGMIGGAKETTAQLRARLDAGEVLEVAGYGLAPALAERLAAARLQPPKAGAVCWLEVTQAESPTLPPASARVVETWRQSAEQVGEQVVQPLAESTARQTTQHPGIGIQIKTAVVQGEPFWATQEIREVPALLTVTERALTEVLG</sequence>
<organism evidence="2 3">
    <name type="scientific">Halochromatium salexigens</name>
    <name type="common">Chromatium salexigens</name>
    <dbReference type="NCBI Taxonomy" id="49447"/>
    <lineage>
        <taxon>Bacteria</taxon>
        <taxon>Pseudomonadati</taxon>
        <taxon>Pseudomonadota</taxon>
        <taxon>Gammaproteobacteria</taxon>
        <taxon>Chromatiales</taxon>
        <taxon>Chromatiaceae</taxon>
        <taxon>Halochromatium</taxon>
    </lineage>
</organism>
<dbReference type="InterPro" id="IPR022742">
    <property type="entry name" value="Hydrolase_4"/>
</dbReference>
<dbReference type="EMBL" id="NHSF01000054">
    <property type="protein sequence ID" value="MBK5930569.1"/>
    <property type="molecule type" value="Genomic_DNA"/>
</dbReference>
<dbReference type="Proteomes" id="UP001296967">
    <property type="component" value="Unassembled WGS sequence"/>
</dbReference>
<reference evidence="2" key="1">
    <citation type="submission" date="2017-05" db="EMBL/GenBank/DDBJ databases">
        <authorList>
            <person name="Imhoff J.F."/>
            <person name="Rahn T."/>
            <person name="Kuenzel S."/>
            <person name="Neulinger S.C."/>
        </authorList>
    </citation>
    <scope>NUCLEOTIDE SEQUENCE</scope>
    <source>
        <strain evidence="2">DSM 4395</strain>
    </source>
</reference>
<evidence type="ECO:0000259" key="1">
    <source>
        <dbReference type="Pfam" id="PF12146"/>
    </source>
</evidence>
<reference evidence="2" key="2">
    <citation type="journal article" date="2020" name="Microorganisms">
        <title>Osmotic Adaptation and Compatible Solute Biosynthesis of Phototrophic Bacteria as Revealed from Genome Analyses.</title>
        <authorList>
            <person name="Imhoff J.F."/>
            <person name="Rahn T."/>
            <person name="Kunzel S."/>
            <person name="Keller A."/>
            <person name="Neulinger S.C."/>
        </authorList>
    </citation>
    <scope>NUCLEOTIDE SEQUENCE</scope>
    <source>
        <strain evidence="2">DSM 4395</strain>
    </source>
</reference>
<dbReference type="InterPro" id="IPR017532">
    <property type="entry name" value="Hydrolase-2_PEP"/>
</dbReference>
<accession>A0AAJ0XF28</accession>
<evidence type="ECO:0000313" key="2">
    <source>
        <dbReference type="EMBL" id="MBK5930569.1"/>
    </source>
</evidence>
<dbReference type="NCBIfam" id="TIGR03101">
    <property type="entry name" value="hydr2_PEP"/>
    <property type="match status" value="1"/>
</dbReference>
<feature type="domain" description="Serine aminopeptidase S33" evidence="1">
    <location>
        <begin position="26"/>
        <end position="149"/>
    </location>
</feature>
<keyword evidence="3" id="KW-1185">Reference proteome</keyword>
<evidence type="ECO:0000313" key="3">
    <source>
        <dbReference type="Proteomes" id="UP001296967"/>
    </source>
</evidence>
<keyword evidence="2" id="KW-0378">Hydrolase</keyword>
<dbReference type="GO" id="GO:0016787">
    <property type="term" value="F:hydrolase activity"/>
    <property type="evidence" value="ECO:0007669"/>
    <property type="project" value="UniProtKB-KW"/>
</dbReference>
<proteinExistence type="predicted"/>
<protein>
    <submittedName>
        <fullName evidence="2">Hydrolase 2, exosortase A system-associated</fullName>
    </submittedName>
</protein>
<dbReference type="Gene3D" id="3.40.50.1820">
    <property type="entry name" value="alpha/beta hydrolase"/>
    <property type="match status" value="1"/>
</dbReference>
<comment type="caution">
    <text evidence="2">The sequence shown here is derived from an EMBL/GenBank/DDBJ whole genome shotgun (WGS) entry which is preliminary data.</text>
</comment>
<dbReference type="RefSeq" id="WP_201245102.1">
    <property type="nucleotide sequence ID" value="NZ_NHSF01000054.1"/>
</dbReference>
<gene>
    <name evidence="2" type="ORF">CCR82_08555</name>
</gene>
<dbReference type="AlphaFoldDB" id="A0AAJ0XF28"/>
<dbReference type="InterPro" id="IPR029058">
    <property type="entry name" value="AB_hydrolase_fold"/>
</dbReference>
<name>A0AAJ0XF28_HALSE</name>